<gene>
    <name evidence="5" type="ORF">L2716_02025</name>
</gene>
<dbReference type="PANTHER" id="PTHR12715:SF4">
    <property type="entry name" value="EAMA DOMAIN-CONTAINING PROTEIN"/>
    <property type="match status" value="1"/>
</dbReference>
<accession>A0ABS9GUH2</accession>
<dbReference type="InterPro" id="IPR052756">
    <property type="entry name" value="Alkyne_AA_exporter"/>
</dbReference>
<feature type="transmembrane region" description="Helical" evidence="3">
    <location>
        <begin position="268"/>
        <end position="287"/>
    </location>
</feature>
<evidence type="ECO:0000256" key="3">
    <source>
        <dbReference type="SAM" id="Phobius"/>
    </source>
</evidence>
<name>A0ABS9GUH2_9BACL</name>
<keyword evidence="3" id="KW-1133">Transmembrane helix</keyword>
<keyword evidence="3" id="KW-0812">Transmembrane</keyword>
<evidence type="ECO:0000313" key="6">
    <source>
        <dbReference type="Proteomes" id="UP001649381"/>
    </source>
</evidence>
<evidence type="ECO:0000259" key="4">
    <source>
        <dbReference type="Pfam" id="PF00892"/>
    </source>
</evidence>
<feature type="domain" description="EamA" evidence="4">
    <location>
        <begin position="4"/>
        <end position="139"/>
    </location>
</feature>
<dbReference type="InterPro" id="IPR000620">
    <property type="entry name" value="EamA_dom"/>
</dbReference>
<feature type="transmembrane region" description="Helical" evidence="3">
    <location>
        <begin position="37"/>
        <end position="55"/>
    </location>
</feature>
<feature type="transmembrane region" description="Helical" evidence="3">
    <location>
        <begin position="243"/>
        <end position="262"/>
    </location>
</feature>
<dbReference type="SUPFAM" id="SSF103481">
    <property type="entry name" value="Multidrug resistance efflux transporter EmrE"/>
    <property type="match status" value="2"/>
</dbReference>
<dbReference type="Pfam" id="PF00892">
    <property type="entry name" value="EamA"/>
    <property type="match status" value="2"/>
</dbReference>
<comment type="subcellular location">
    <subcellularLocation>
        <location evidence="1">Endomembrane system</location>
        <topology evidence="1">Multi-pass membrane protein</topology>
    </subcellularLocation>
</comment>
<sequence length="299" mass="32157">MSTKAFLMAFTTVVIWGSTFAAIRASLHGGYSAGHLVLTRYGIASIIFILIALIPRVKIRVPHRKDLFKILILGFVGISLYNIGVTFGELTISAGNAGMLIGSTPIFTALIAVSFLKEKLGKSGWIGMFIGFIGILLITLGTSDATLRISIGAVLVLMAAIATSVFFVFQKSLHIRYSPLELTAYFTWAGTIPFLFFSPGLIETIQNATLEANLSALYTGIFPASVAYLTWATALSLGRASSVTSMLYIEPVVAIFTAWIWLQEWPSTLSLIGGLIAISGVVVVNGIDRRQPDLSKNVA</sequence>
<feature type="transmembrane region" description="Helical" evidence="3">
    <location>
        <begin position="97"/>
        <end position="116"/>
    </location>
</feature>
<organism evidence="5 6">
    <name type="scientific">Pseudalkalibacillus berkeleyi</name>
    <dbReference type="NCBI Taxonomy" id="1069813"/>
    <lineage>
        <taxon>Bacteria</taxon>
        <taxon>Bacillati</taxon>
        <taxon>Bacillota</taxon>
        <taxon>Bacilli</taxon>
        <taxon>Bacillales</taxon>
        <taxon>Fictibacillaceae</taxon>
        <taxon>Pseudalkalibacillus</taxon>
    </lineage>
</organism>
<keyword evidence="3" id="KW-0472">Membrane</keyword>
<protein>
    <submittedName>
        <fullName evidence="5">DMT family transporter</fullName>
    </submittedName>
</protein>
<feature type="transmembrane region" description="Helical" evidence="3">
    <location>
        <begin position="182"/>
        <end position="202"/>
    </location>
</feature>
<comment type="caution">
    <text evidence="5">The sequence shown here is derived from an EMBL/GenBank/DDBJ whole genome shotgun (WGS) entry which is preliminary data.</text>
</comment>
<dbReference type="RefSeq" id="WP_236331286.1">
    <property type="nucleotide sequence ID" value="NZ_JAKIJS010000001.1"/>
</dbReference>
<feature type="transmembrane region" description="Helical" evidence="3">
    <location>
        <begin position="149"/>
        <end position="170"/>
    </location>
</feature>
<comment type="similarity">
    <text evidence="2">Belongs to the EamA transporter family.</text>
</comment>
<feature type="transmembrane region" description="Helical" evidence="3">
    <location>
        <begin position="123"/>
        <end position="143"/>
    </location>
</feature>
<dbReference type="EMBL" id="JAKIJS010000001">
    <property type="protein sequence ID" value="MCF6136489.1"/>
    <property type="molecule type" value="Genomic_DNA"/>
</dbReference>
<feature type="domain" description="EamA" evidence="4">
    <location>
        <begin position="151"/>
        <end position="285"/>
    </location>
</feature>
<proteinExistence type="inferred from homology"/>
<dbReference type="Proteomes" id="UP001649381">
    <property type="component" value="Unassembled WGS sequence"/>
</dbReference>
<dbReference type="PANTHER" id="PTHR12715">
    <property type="entry name" value="TRANSPORTER, DRUG/METABOLITE EXPORTER FAMILY"/>
    <property type="match status" value="1"/>
</dbReference>
<evidence type="ECO:0000313" key="5">
    <source>
        <dbReference type="EMBL" id="MCF6136489.1"/>
    </source>
</evidence>
<evidence type="ECO:0000256" key="1">
    <source>
        <dbReference type="ARBA" id="ARBA00004127"/>
    </source>
</evidence>
<feature type="transmembrane region" description="Helical" evidence="3">
    <location>
        <begin position="214"/>
        <end position="231"/>
    </location>
</feature>
<feature type="transmembrane region" description="Helical" evidence="3">
    <location>
        <begin position="67"/>
        <end position="85"/>
    </location>
</feature>
<keyword evidence="6" id="KW-1185">Reference proteome</keyword>
<reference evidence="5 6" key="1">
    <citation type="submission" date="2022-01" db="EMBL/GenBank/DDBJ databases">
        <title>Alkalihalobacillus sp. EGI L200015, a novel bacterium isolated from a salt lake sediment.</title>
        <authorList>
            <person name="Gao L."/>
            <person name="Fang B.-Z."/>
            <person name="Li W.-J."/>
        </authorList>
    </citation>
    <scope>NUCLEOTIDE SEQUENCE [LARGE SCALE GENOMIC DNA]</scope>
    <source>
        <strain evidence="5 6">KCTC 12718</strain>
    </source>
</reference>
<evidence type="ECO:0000256" key="2">
    <source>
        <dbReference type="ARBA" id="ARBA00007362"/>
    </source>
</evidence>
<dbReference type="InterPro" id="IPR037185">
    <property type="entry name" value="EmrE-like"/>
</dbReference>